<dbReference type="SUPFAM" id="SSF50952">
    <property type="entry name" value="Soluble quinoprotein glucose dehydrogenase"/>
    <property type="match status" value="1"/>
</dbReference>
<organism evidence="1 2">
    <name type="scientific">Rubritalea profundi</name>
    <dbReference type="NCBI Taxonomy" id="1658618"/>
    <lineage>
        <taxon>Bacteria</taxon>
        <taxon>Pseudomonadati</taxon>
        <taxon>Verrucomicrobiota</taxon>
        <taxon>Verrucomicrobiia</taxon>
        <taxon>Verrucomicrobiales</taxon>
        <taxon>Rubritaleaceae</taxon>
        <taxon>Rubritalea</taxon>
    </lineage>
</organism>
<dbReference type="PANTHER" id="PTHR33546">
    <property type="entry name" value="LARGE, MULTIFUNCTIONAL SECRETED PROTEIN-RELATED"/>
    <property type="match status" value="1"/>
</dbReference>
<dbReference type="OrthoDB" id="9770043at2"/>
<dbReference type="Proteomes" id="UP000239907">
    <property type="component" value="Unassembled WGS sequence"/>
</dbReference>
<comment type="caution">
    <text evidence="1">The sequence shown here is derived from an EMBL/GenBank/DDBJ whole genome shotgun (WGS) entry which is preliminary data.</text>
</comment>
<gene>
    <name evidence="1" type="ORF">BSZ32_07750</name>
</gene>
<evidence type="ECO:0000313" key="2">
    <source>
        <dbReference type="Proteomes" id="UP000239907"/>
    </source>
</evidence>
<name>A0A2S7U1Z9_9BACT</name>
<dbReference type="AlphaFoldDB" id="A0A2S7U1Z9"/>
<evidence type="ECO:0000313" key="1">
    <source>
        <dbReference type="EMBL" id="PQJ28414.1"/>
    </source>
</evidence>
<dbReference type="EMBL" id="MQWA01000001">
    <property type="protein sequence ID" value="PQJ28414.1"/>
    <property type="molecule type" value="Genomic_DNA"/>
</dbReference>
<dbReference type="Gene3D" id="2.120.10.30">
    <property type="entry name" value="TolB, C-terminal domain"/>
    <property type="match status" value="1"/>
</dbReference>
<sequence length="132" mass="14134">MRDTNNDGKFDKIEHIVKANGHGEHGPHGVIKAPDGKNLIVVIGNHTQIPEGVKSLNGHNWAEDTLHPHLKDASGHAVRIKAPGGTLIKFSADGSEQTVIANGMRNTYDIAANTNGALFGYDSDMEYDIGTP</sequence>
<reference evidence="1 2" key="1">
    <citation type="submission" date="2016-12" db="EMBL/GenBank/DDBJ databases">
        <title>Study of bacterial adaptation to deep sea.</title>
        <authorList>
            <person name="Song J."/>
            <person name="Yoshizawa S."/>
            <person name="Kogure K."/>
        </authorList>
    </citation>
    <scope>NUCLEOTIDE SEQUENCE [LARGE SCALE GENOMIC DNA]</scope>
    <source>
        <strain evidence="1 2">SAORIC-165</strain>
    </source>
</reference>
<proteinExistence type="predicted"/>
<keyword evidence="2" id="KW-1185">Reference proteome</keyword>
<dbReference type="InterPro" id="IPR011041">
    <property type="entry name" value="Quinoprot_gluc/sorb_DH_b-prop"/>
</dbReference>
<dbReference type="InterPro" id="IPR011042">
    <property type="entry name" value="6-blade_b-propeller_TolB-like"/>
</dbReference>
<accession>A0A2S7U1Z9</accession>
<protein>
    <submittedName>
        <fullName evidence="1">Uncharacterized protein</fullName>
    </submittedName>
</protein>
<dbReference type="PANTHER" id="PTHR33546:SF1">
    <property type="entry name" value="LARGE, MULTIFUNCTIONAL SECRETED PROTEIN"/>
    <property type="match status" value="1"/>
</dbReference>